<dbReference type="InterPro" id="IPR015315">
    <property type="entry name" value="DUF1963"/>
</dbReference>
<dbReference type="Proteomes" id="UP001220022">
    <property type="component" value="Unassembled WGS sequence"/>
</dbReference>
<dbReference type="InterPro" id="IPR035948">
    <property type="entry name" value="YwqG-like_sf"/>
</dbReference>
<dbReference type="Gene3D" id="2.30.320.10">
    <property type="entry name" value="YwqG-like"/>
    <property type="match status" value="1"/>
</dbReference>
<name>A0ABT5Z126_9ACTN</name>
<reference evidence="1 2" key="1">
    <citation type="submission" date="2023-03" db="EMBL/GenBank/DDBJ databases">
        <title>Draft genome sequence of type strain Streptomyces ferralitis JCM 14344.</title>
        <authorList>
            <person name="Klaysubun C."/>
            <person name="Duangmal K."/>
        </authorList>
    </citation>
    <scope>NUCLEOTIDE SEQUENCE [LARGE SCALE GENOMIC DNA]</scope>
    <source>
        <strain evidence="1 2">JCM 14344</strain>
    </source>
</reference>
<proteinExistence type="predicted"/>
<evidence type="ECO:0000313" key="2">
    <source>
        <dbReference type="Proteomes" id="UP001220022"/>
    </source>
</evidence>
<protein>
    <submittedName>
        <fullName evidence="1">DUF1963 domain-containing protein</fullName>
    </submittedName>
</protein>
<dbReference type="SUPFAM" id="SSF103032">
    <property type="entry name" value="Hypothetical protein YwqG"/>
    <property type="match status" value="1"/>
</dbReference>
<keyword evidence="2" id="KW-1185">Reference proteome</keyword>
<dbReference type="Pfam" id="PF09234">
    <property type="entry name" value="DUF1963"/>
    <property type="match status" value="1"/>
</dbReference>
<gene>
    <name evidence="1" type="ORF">P2L57_17990</name>
</gene>
<organism evidence="1 2">
    <name type="scientific">Streptantibioticus ferralitis</name>
    <dbReference type="NCBI Taxonomy" id="236510"/>
    <lineage>
        <taxon>Bacteria</taxon>
        <taxon>Bacillati</taxon>
        <taxon>Actinomycetota</taxon>
        <taxon>Actinomycetes</taxon>
        <taxon>Kitasatosporales</taxon>
        <taxon>Streptomycetaceae</taxon>
        <taxon>Streptantibioticus</taxon>
    </lineage>
</organism>
<evidence type="ECO:0000313" key="1">
    <source>
        <dbReference type="EMBL" id="MDF2257539.1"/>
    </source>
</evidence>
<sequence>MAEETFDKRNRFREEAVNRGVPLAEVERWIRAVRPAAILGQGGEGPVVAQLGGYPMLPVGPPDPRFPFVASVDCATLPREATDLPLPSDGHLLFFGEADVGFDGVLPELVMYVAAGTPVTERRVEKEWYTVLPHSQLRAAWCELSAPTSGELETEYPHADELDGTWTNAYGYRLGSLQIGGYPKIANWDPVGVAREAATEEAGTDEEALDDDWVLLATWSCDDDVKELDHGLIHWVIRREDLAALRFDRVYVYVHMI</sequence>
<dbReference type="EMBL" id="JARHTQ010000010">
    <property type="protein sequence ID" value="MDF2257539.1"/>
    <property type="molecule type" value="Genomic_DNA"/>
</dbReference>
<comment type="caution">
    <text evidence="1">The sequence shown here is derived from an EMBL/GenBank/DDBJ whole genome shotgun (WGS) entry which is preliminary data.</text>
</comment>
<dbReference type="RefSeq" id="WP_275815644.1">
    <property type="nucleotide sequence ID" value="NZ_BAAANM010000001.1"/>
</dbReference>
<accession>A0ABT5Z126</accession>